<evidence type="ECO:0000313" key="4">
    <source>
        <dbReference type="Proteomes" id="UP000801492"/>
    </source>
</evidence>
<name>A0A8K0GB16_IGNLU</name>
<dbReference type="InterPro" id="IPR006579">
    <property type="entry name" value="Pre_C2HC_dom"/>
</dbReference>
<evidence type="ECO:0000313" key="3">
    <source>
        <dbReference type="EMBL" id="KAF2892889.1"/>
    </source>
</evidence>
<feature type="region of interest" description="Disordered" evidence="1">
    <location>
        <begin position="32"/>
        <end position="55"/>
    </location>
</feature>
<evidence type="ECO:0000256" key="1">
    <source>
        <dbReference type="SAM" id="MobiDB-lite"/>
    </source>
</evidence>
<dbReference type="Proteomes" id="UP000801492">
    <property type="component" value="Unassembled WGS sequence"/>
</dbReference>
<dbReference type="AlphaFoldDB" id="A0A8K0GB16"/>
<feature type="domain" description="Pre-C2HC" evidence="2">
    <location>
        <begin position="122"/>
        <end position="162"/>
    </location>
</feature>
<organism evidence="3 4">
    <name type="scientific">Ignelater luminosus</name>
    <name type="common">Cucubano</name>
    <name type="synonym">Pyrophorus luminosus</name>
    <dbReference type="NCBI Taxonomy" id="2038154"/>
    <lineage>
        <taxon>Eukaryota</taxon>
        <taxon>Metazoa</taxon>
        <taxon>Ecdysozoa</taxon>
        <taxon>Arthropoda</taxon>
        <taxon>Hexapoda</taxon>
        <taxon>Insecta</taxon>
        <taxon>Pterygota</taxon>
        <taxon>Neoptera</taxon>
        <taxon>Endopterygota</taxon>
        <taxon>Coleoptera</taxon>
        <taxon>Polyphaga</taxon>
        <taxon>Elateriformia</taxon>
        <taxon>Elateroidea</taxon>
        <taxon>Elateridae</taxon>
        <taxon>Agrypninae</taxon>
        <taxon>Pyrophorini</taxon>
        <taxon>Ignelater</taxon>
    </lineage>
</organism>
<sequence length="165" mass="19126">MLRQTENLPDKDLRLLTNELKKYANERLGINLPIDDPTARKTPTTPQENTRRQHKKQFENALDKTKNLNDGRSFQPETVQDYRKTIHLLDEEKVEFYTYQLTAEKPFGVVIRGIPAEINTTDIKNDLEEKGFQINSIIRITVGKEKRTIPLIHVSIKKTPEASDI</sequence>
<keyword evidence="4" id="KW-1185">Reference proteome</keyword>
<gene>
    <name evidence="3" type="ORF">ILUMI_13285</name>
</gene>
<evidence type="ECO:0000259" key="2">
    <source>
        <dbReference type="Pfam" id="PF07530"/>
    </source>
</evidence>
<dbReference type="EMBL" id="VTPC01008393">
    <property type="protein sequence ID" value="KAF2892889.1"/>
    <property type="molecule type" value="Genomic_DNA"/>
</dbReference>
<dbReference type="Pfam" id="PF07530">
    <property type="entry name" value="PRE_C2HC"/>
    <property type="match status" value="1"/>
</dbReference>
<dbReference type="OrthoDB" id="8123891at2759"/>
<comment type="caution">
    <text evidence="3">The sequence shown here is derived from an EMBL/GenBank/DDBJ whole genome shotgun (WGS) entry which is preliminary data.</text>
</comment>
<accession>A0A8K0GB16</accession>
<proteinExistence type="predicted"/>
<protein>
    <recommendedName>
        <fullName evidence="2">Pre-C2HC domain-containing protein</fullName>
    </recommendedName>
</protein>
<reference evidence="3" key="1">
    <citation type="submission" date="2019-08" db="EMBL/GenBank/DDBJ databases">
        <title>The genome of the North American firefly Photinus pyralis.</title>
        <authorList>
            <consortium name="Photinus pyralis genome working group"/>
            <person name="Fallon T.R."/>
            <person name="Sander Lower S.E."/>
            <person name="Weng J.-K."/>
        </authorList>
    </citation>
    <scope>NUCLEOTIDE SEQUENCE</scope>
    <source>
        <strain evidence="3">TRF0915ILg1</strain>
        <tissue evidence="3">Whole body</tissue>
    </source>
</reference>